<name>A0AAZ1XX38_OREAU</name>
<dbReference type="GeneID" id="116335332"/>
<accession>A0AAZ1XX38</accession>
<dbReference type="PRINTS" id="PR00237">
    <property type="entry name" value="GPCRRHODOPSN"/>
</dbReference>
<dbReference type="PRINTS" id="PR01157">
    <property type="entry name" value="P2YPURNOCPTR"/>
</dbReference>
<evidence type="ECO:0000256" key="10">
    <source>
        <dbReference type="SAM" id="Phobius"/>
    </source>
</evidence>
<dbReference type="InterPro" id="IPR000276">
    <property type="entry name" value="GPCR_Rhodpsn"/>
</dbReference>
<dbReference type="KEGG" id="oau:116335332"/>
<dbReference type="GO" id="GO:0005886">
    <property type="term" value="C:plasma membrane"/>
    <property type="evidence" value="ECO:0007669"/>
    <property type="project" value="UniProtKB-SubCell"/>
</dbReference>
<protein>
    <recommendedName>
        <fullName evidence="11">G-protein coupled receptors family 1 profile domain-containing protein</fullName>
    </recommendedName>
</protein>
<keyword evidence="2" id="KW-1003">Cell membrane</keyword>
<dbReference type="PANTHER" id="PTHR24233">
    <property type="entry name" value="P2Y PURINOCEPTOR-RELATED G-PROTEIN COUPLED RECEPTOR"/>
    <property type="match status" value="1"/>
</dbReference>
<feature type="transmembrane region" description="Helical" evidence="10">
    <location>
        <begin position="82"/>
        <end position="102"/>
    </location>
</feature>
<keyword evidence="13" id="KW-1185">Reference proteome</keyword>
<dbReference type="Proteomes" id="UP000472276">
    <property type="component" value="Unassembled WGS sequence"/>
</dbReference>
<dbReference type="PROSITE" id="PS50262">
    <property type="entry name" value="G_PROTEIN_RECEP_F1_2"/>
    <property type="match status" value="1"/>
</dbReference>
<dbReference type="PANTHER" id="PTHR24233:SF11">
    <property type="entry name" value="P2Y PURINOCEPTOR 14-LIKE"/>
    <property type="match status" value="1"/>
</dbReference>
<feature type="transmembrane region" description="Helical" evidence="10">
    <location>
        <begin position="122"/>
        <end position="140"/>
    </location>
</feature>
<reference evidence="12" key="2">
    <citation type="submission" date="2025-08" db="UniProtKB">
        <authorList>
            <consortium name="Ensembl"/>
        </authorList>
    </citation>
    <scope>IDENTIFICATION</scope>
</reference>
<evidence type="ECO:0000256" key="1">
    <source>
        <dbReference type="ARBA" id="ARBA00004651"/>
    </source>
</evidence>
<dbReference type="RefSeq" id="XP_039478267.1">
    <property type="nucleotide sequence ID" value="XM_039622333.1"/>
</dbReference>
<organism evidence="12 13">
    <name type="scientific">Oreochromis aureus</name>
    <name type="common">Israeli tilapia</name>
    <name type="synonym">Chromis aureus</name>
    <dbReference type="NCBI Taxonomy" id="47969"/>
    <lineage>
        <taxon>Eukaryota</taxon>
        <taxon>Metazoa</taxon>
        <taxon>Chordata</taxon>
        <taxon>Craniata</taxon>
        <taxon>Vertebrata</taxon>
        <taxon>Euteleostomi</taxon>
        <taxon>Actinopterygii</taxon>
        <taxon>Neopterygii</taxon>
        <taxon>Teleostei</taxon>
        <taxon>Neoteleostei</taxon>
        <taxon>Acanthomorphata</taxon>
        <taxon>Ovalentaria</taxon>
        <taxon>Cichlomorphae</taxon>
        <taxon>Cichliformes</taxon>
        <taxon>Cichlidae</taxon>
        <taxon>African cichlids</taxon>
        <taxon>Pseudocrenilabrinae</taxon>
        <taxon>Oreochromini</taxon>
        <taxon>Oreochromis</taxon>
    </lineage>
</organism>
<reference evidence="12" key="3">
    <citation type="submission" date="2025-09" db="UniProtKB">
        <authorList>
            <consortium name="Ensembl"/>
        </authorList>
    </citation>
    <scope>IDENTIFICATION</scope>
</reference>
<dbReference type="PROSITE" id="PS00237">
    <property type="entry name" value="G_PROTEIN_RECEP_F1_1"/>
    <property type="match status" value="1"/>
</dbReference>
<comment type="similarity">
    <text evidence="9">Belongs to the G-protein coupled receptor 1 family.</text>
</comment>
<evidence type="ECO:0000256" key="4">
    <source>
        <dbReference type="ARBA" id="ARBA00022989"/>
    </source>
</evidence>
<evidence type="ECO:0000256" key="5">
    <source>
        <dbReference type="ARBA" id="ARBA00023040"/>
    </source>
</evidence>
<feature type="transmembrane region" description="Helical" evidence="10">
    <location>
        <begin position="261"/>
        <end position="284"/>
    </location>
</feature>
<dbReference type="InterPro" id="IPR017452">
    <property type="entry name" value="GPCR_Rhodpsn_7TM"/>
</dbReference>
<evidence type="ECO:0000256" key="9">
    <source>
        <dbReference type="RuleBase" id="RU000688"/>
    </source>
</evidence>
<dbReference type="AlphaFoldDB" id="A0AAZ1XX38"/>
<evidence type="ECO:0000256" key="7">
    <source>
        <dbReference type="ARBA" id="ARBA00023170"/>
    </source>
</evidence>
<evidence type="ECO:0000313" key="13">
    <source>
        <dbReference type="Proteomes" id="UP000472276"/>
    </source>
</evidence>
<dbReference type="CDD" id="cd14982">
    <property type="entry name" value="7tmA_purinoceptor-like"/>
    <property type="match status" value="1"/>
</dbReference>
<evidence type="ECO:0000256" key="6">
    <source>
        <dbReference type="ARBA" id="ARBA00023136"/>
    </source>
</evidence>
<keyword evidence="3 9" id="KW-0812">Transmembrane</keyword>
<dbReference type="Ensembl" id="ENSOABT00000070980.1">
    <property type="protein sequence ID" value="ENSOABP00000072961.1"/>
    <property type="gene ID" value="ENSOABG00000037128.1"/>
</dbReference>
<sequence>MISYFVGSSKHSLWCLFFRNMADQTSVNRLTVDGCHPVNTSVHAFFILIYSLVFLVGLLLNSFTMKFYFCRTHHRVSSSLTVYLKNLTAADFLLCLSLPIRITNYASSSTTILQLHCSIGIPVLYFNMYTSILFMGYIAANRYLKIIHPSGTHMLQTVRAAKILSGITWACLLAPTISFIITFFITQKPQISDLRHCDSVFSASASLLGKGIHTCLGIIFLVVLISLVFFYYNTSHRVLLAQQRRFSSSNSKKLVKSRKNMLLLVCVFCVCFIPYHLVRLPYIFLLNSHSLVSVVLFYLNEVTIMISVFNVCLDPLIYCFLCKAFRAQVNLRMPSRFAQINIQPVNKERKSSEEQLDTLTPVTMIQTSEL</sequence>
<evidence type="ECO:0000313" key="12">
    <source>
        <dbReference type="Ensembl" id="ENSOABP00000072961.1"/>
    </source>
</evidence>
<keyword evidence="8 9" id="KW-0807">Transducer</keyword>
<evidence type="ECO:0000256" key="2">
    <source>
        <dbReference type="ARBA" id="ARBA00022475"/>
    </source>
</evidence>
<keyword evidence="6 10" id="KW-0472">Membrane</keyword>
<dbReference type="SUPFAM" id="SSF81321">
    <property type="entry name" value="Family A G protein-coupled receptor-like"/>
    <property type="match status" value="1"/>
</dbReference>
<gene>
    <name evidence="12" type="primary">LOC116335332</name>
</gene>
<proteinExistence type="inferred from homology"/>
<dbReference type="GO" id="GO:0045028">
    <property type="term" value="F:G protein-coupled purinergic nucleotide receptor activity"/>
    <property type="evidence" value="ECO:0007669"/>
    <property type="project" value="TreeGrafter"/>
</dbReference>
<comment type="subcellular location">
    <subcellularLocation>
        <location evidence="1">Cell membrane</location>
        <topology evidence="1">Multi-pass membrane protein</topology>
    </subcellularLocation>
</comment>
<keyword evidence="5 9" id="KW-0297">G-protein coupled receptor</keyword>
<keyword evidence="4 10" id="KW-1133">Transmembrane helix</keyword>
<evidence type="ECO:0000256" key="3">
    <source>
        <dbReference type="ARBA" id="ARBA00022692"/>
    </source>
</evidence>
<feature type="transmembrane region" description="Helical" evidence="10">
    <location>
        <begin position="211"/>
        <end position="232"/>
    </location>
</feature>
<evidence type="ECO:0000259" key="11">
    <source>
        <dbReference type="PROSITE" id="PS50262"/>
    </source>
</evidence>
<keyword evidence="7 9" id="KW-0675">Receptor</keyword>
<evidence type="ECO:0000256" key="8">
    <source>
        <dbReference type="ARBA" id="ARBA00023224"/>
    </source>
</evidence>
<reference evidence="13" key="1">
    <citation type="submission" date="2020-03" db="EMBL/GenBank/DDBJ databases">
        <title>Evolution of repeat sequences and sex chromosomes of tilapia species revealed by chromosome-level genomes.</title>
        <authorList>
            <person name="Xu L."/>
            <person name="Tao W."/>
            <person name="Wang D."/>
            <person name="Zhou Q."/>
        </authorList>
    </citation>
    <scope>NUCLEOTIDE SEQUENCE [LARGE SCALE GENOMIC DNA]</scope>
    <source>
        <strain evidence="13">Israel</strain>
    </source>
</reference>
<feature type="domain" description="G-protein coupled receptors family 1 profile" evidence="11">
    <location>
        <begin position="60"/>
        <end position="318"/>
    </location>
</feature>
<dbReference type="Pfam" id="PF00001">
    <property type="entry name" value="7tm_1"/>
    <property type="match status" value="1"/>
</dbReference>
<feature type="transmembrane region" description="Helical" evidence="10">
    <location>
        <begin position="304"/>
        <end position="325"/>
    </location>
</feature>
<dbReference type="Gene3D" id="1.20.1070.10">
    <property type="entry name" value="Rhodopsin 7-helix transmembrane proteins"/>
    <property type="match status" value="1"/>
</dbReference>
<feature type="transmembrane region" description="Helical" evidence="10">
    <location>
        <begin position="161"/>
        <end position="185"/>
    </location>
</feature>
<feature type="transmembrane region" description="Helical" evidence="10">
    <location>
        <begin position="42"/>
        <end position="61"/>
    </location>
</feature>